<dbReference type="SUPFAM" id="SSF48726">
    <property type="entry name" value="Immunoglobulin"/>
    <property type="match status" value="6"/>
</dbReference>
<protein>
    <submittedName>
        <fullName evidence="6">Uncharacterized protein</fullName>
    </submittedName>
</protein>
<dbReference type="Gene3D" id="2.60.40.10">
    <property type="entry name" value="Immunoglobulins"/>
    <property type="match status" value="10"/>
</dbReference>
<feature type="domain" description="Ig-like" evidence="4">
    <location>
        <begin position="213"/>
        <end position="293"/>
    </location>
</feature>
<evidence type="ECO:0000259" key="4">
    <source>
        <dbReference type="PROSITE" id="PS50835"/>
    </source>
</evidence>
<sequence>MRHFSFGLQLVGFALAIELGEPHSSFYWMRDGVRLEVGDGLLTTSDGDKSDAVEVRWERPGQNGSLVFPRPVASIQGFYQCFAGNIYGTAVSNKVHVRMGVLERFARRGVRRVRVDEGAPLTLNCSPPIGRPKPHVFWLYRDTNREDVIETIRRRHIGIDADGRLHFTAVQEEDGRRGLLYECAASSPVLGDEYRAGERIQLEVVPRQVSAVPIRTLYVTPDEVTVRTGGRLKLQCIFGGRPRPVVFWEREEGELPRERMKDLSSGESDFGMSLVIDSVVPEDAGTYLCRAQHLLHVFNVRVHAAPYWVAGPPADVVRSEEGEAEIHCMAAGSPTPNVEWSINGVPITQLPTDDRREFLEDGRVLRITTLRHDVDMGVYQCNASSPLGYVYANAFLHVKAHAPRFLMPAKRDWSVVMRSTVDLDCQVEAAPAAEVHWVDEDDRPIVPIDPRITILPNHTLRIHDVHITDEGLYYCNVSNKYGLGRALNRLDVYKPTYFLKVPQPRELVVEAEDDVELECEAEPDERLTVRYVWTLNGRPVNASSSFSLIGQHKLRLRKAAGRHSGIIECLVITDVDLKRAAMHLVVRDVPSSPEMSSCSCSERKATFHWSPSNPHGDPVQRYSVEMHTDFKPEYWETVYERTGEEKPDYDAEITLTPWVNYTFRVIAENSFGRSDKRPAALDEGELRGICECHTRPSFPYTNPAGVWAQGDRPDNLVIHWQPMDKYDWNAPNLQYLIRYKLNTSQAVWTEFVVEDPLANQTAIREQPTYRQFLVQVQAANAVGASIVPPDTVVGYSGENVPTEAPNSFTLGSFHNFSAVNVSWLPVDANTIHGHFLGYEIEYWPTDSIAVAPVELIVPKDETETVIARLRPHTNYSAVVRARNKQYRGPASNKIEFETPEGIPSVVSSLRVVTVGAHSILVQWEPPQRPNGFVRGYFLTFTNDRNDTEETYVLHRQHHYLHERAAADSPYKVAVWAETRAGEGPRLIRAVRTFPVGDPYRPSFRVGNATSGALDVEWLPWTGGGMPGASFVVNYTHAASGETHQTPPVFLPDTAIHIDGLRQGERYILVGIARDGKHWTASSLYYIDTEAPKGPARLNQESVRTAAWFVSALVAGSVAVSLLLAASCCVQRGRVYKVSREEMRAAERRDQPVDVEEEAKFLEYSYGFKQ</sequence>
<feature type="domain" description="Fibronectin type-III" evidence="5">
    <location>
        <begin position="699"/>
        <end position="799"/>
    </location>
</feature>
<dbReference type="FunFam" id="2.60.40.10:FF:000028">
    <property type="entry name" value="Neuronal cell adhesion molecule"/>
    <property type="match status" value="1"/>
</dbReference>
<feature type="domain" description="Ig-like" evidence="4">
    <location>
        <begin position="312"/>
        <end position="385"/>
    </location>
</feature>
<evidence type="ECO:0000313" key="7">
    <source>
        <dbReference type="Proteomes" id="UP001177023"/>
    </source>
</evidence>
<keyword evidence="1" id="KW-0677">Repeat</keyword>
<evidence type="ECO:0000259" key="5">
    <source>
        <dbReference type="PROSITE" id="PS50853"/>
    </source>
</evidence>
<accession>A0AA36CV88</accession>
<dbReference type="CDD" id="cd00063">
    <property type="entry name" value="FN3"/>
    <property type="match status" value="5"/>
</dbReference>
<feature type="domain" description="Fibronectin type-III" evidence="5">
    <location>
        <begin position="589"/>
        <end position="684"/>
    </location>
</feature>
<dbReference type="Proteomes" id="UP001177023">
    <property type="component" value="Unassembled WGS sequence"/>
</dbReference>
<dbReference type="InterPro" id="IPR003598">
    <property type="entry name" value="Ig_sub2"/>
</dbReference>
<dbReference type="GO" id="GO:0098609">
    <property type="term" value="P:cell-cell adhesion"/>
    <property type="evidence" value="ECO:0007669"/>
    <property type="project" value="TreeGrafter"/>
</dbReference>
<comment type="caution">
    <text evidence="6">The sequence shown here is derived from an EMBL/GenBank/DDBJ whole genome shotgun (WGS) entry which is preliminary data.</text>
</comment>
<dbReference type="AlphaFoldDB" id="A0AA36CV88"/>
<evidence type="ECO:0000313" key="6">
    <source>
        <dbReference type="EMBL" id="CAJ0574556.1"/>
    </source>
</evidence>
<keyword evidence="3" id="KW-0472">Membrane</keyword>
<gene>
    <name evidence="6" type="ORF">MSPICULIGERA_LOCUS12888</name>
</gene>
<evidence type="ECO:0000256" key="2">
    <source>
        <dbReference type="ARBA" id="ARBA00023157"/>
    </source>
</evidence>
<dbReference type="SMART" id="SM00409">
    <property type="entry name" value="IG"/>
    <property type="match status" value="5"/>
</dbReference>
<dbReference type="SMART" id="SM00408">
    <property type="entry name" value="IGc2"/>
    <property type="match status" value="5"/>
</dbReference>
<dbReference type="InterPro" id="IPR013783">
    <property type="entry name" value="Ig-like_fold"/>
</dbReference>
<feature type="domain" description="Ig-like" evidence="4">
    <location>
        <begin position="103"/>
        <end position="205"/>
    </location>
</feature>
<feature type="domain" description="Ig-like" evidence="4">
    <location>
        <begin position="495"/>
        <end position="571"/>
    </location>
</feature>
<evidence type="ECO:0000256" key="3">
    <source>
        <dbReference type="SAM" id="Phobius"/>
    </source>
</evidence>
<dbReference type="InterPro" id="IPR036179">
    <property type="entry name" value="Ig-like_dom_sf"/>
</dbReference>
<dbReference type="PROSITE" id="PS50853">
    <property type="entry name" value="FN3"/>
    <property type="match status" value="4"/>
</dbReference>
<dbReference type="PROSITE" id="PS50835">
    <property type="entry name" value="IG_LIKE"/>
    <property type="match status" value="5"/>
</dbReference>
<proteinExistence type="predicted"/>
<dbReference type="PANTHER" id="PTHR44170:SF6">
    <property type="entry name" value="CONTACTIN"/>
    <property type="match status" value="1"/>
</dbReference>
<name>A0AA36CV88_9BILA</name>
<dbReference type="Pfam" id="PF13927">
    <property type="entry name" value="Ig_3"/>
    <property type="match status" value="1"/>
</dbReference>
<dbReference type="Pfam" id="PF07679">
    <property type="entry name" value="I-set"/>
    <property type="match status" value="2"/>
</dbReference>
<dbReference type="SUPFAM" id="SSF49265">
    <property type="entry name" value="Fibronectin type III"/>
    <property type="match status" value="3"/>
</dbReference>
<dbReference type="CDD" id="cd00096">
    <property type="entry name" value="Ig"/>
    <property type="match status" value="1"/>
</dbReference>
<feature type="non-terminal residue" evidence="6">
    <location>
        <position position="1"/>
    </location>
</feature>
<feature type="domain" description="Fibronectin type-III" evidence="5">
    <location>
        <begin position="905"/>
        <end position="996"/>
    </location>
</feature>
<evidence type="ECO:0000256" key="1">
    <source>
        <dbReference type="ARBA" id="ARBA00022737"/>
    </source>
</evidence>
<reference evidence="6" key="1">
    <citation type="submission" date="2023-06" db="EMBL/GenBank/DDBJ databases">
        <authorList>
            <person name="Delattre M."/>
        </authorList>
    </citation>
    <scope>NUCLEOTIDE SEQUENCE</scope>
    <source>
        <strain evidence="6">AF72</strain>
    </source>
</reference>
<dbReference type="InterPro" id="IPR036116">
    <property type="entry name" value="FN3_sf"/>
</dbReference>
<dbReference type="InterPro" id="IPR013098">
    <property type="entry name" value="Ig_I-set"/>
</dbReference>
<feature type="domain" description="Fibronectin type-III" evidence="5">
    <location>
        <begin position="804"/>
        <end position="901"/>
    </location>
</feature>
<keyword evidence="7" id="KW-1185">Reference proteome</keyword>
<keyword evidence="3" id="KW-1133">Transmembrane helix</keyword>
<dbReference type="Pfam" id="PF00041">
    <property type="entry name" value="fn3"/>
    <property type="match status" value="2"/>
</dbReference>
<dbReference type="SMART" id="SM00060">
    <property type="entry name" value="FN3"/>
    <property type="match status" value="5"/>
</dbReference>
<dbReference type="PANTHER" id="PTHR44170">
    <property type="entry name" value="PROTEIN SIDEKICK"/>
    <property type="match status" value="1"/>
</dbReference>
<feature type="transmembrane region" description="Helical" evidence="3">
    <location>
        <begin position="1105"/>
        <end position="1129"/>
    </location>
</feature>
<keyword evidence="3" id="KW-0812">Transmembrane</keyword>
<dbReference type="GO" id="GO:0016020">
    <property type="term" value="C:membrane"/>
    <property type="evidence" value="ECO:0007669"/>
    <property type="project" value="UniProtKB-SubCell"/>
</dbReference>
<dbReference type="InterPro" id="IPR007110">
    <property type="entry name" value="Ig-like_dom"/>
</dbReference>
<organism evidence="6 7">
    <name type="scientific">Mesorhabditis spiculigera</name>
    <dbReference type="NCBI Taxonomy" id="96644"/>
    <lineage>
        <taxon>Eukaryota</taxon>
        <taxon>Metazoa</taxon>
        <taxon>Ecdysozoa</taxon>
        <taxon>Nematoda</taxon>
        <taxon>Chromadorea</taxon>
        <taxon>Rhabditida</taxon>
        <taxon>Rhabditina</taxon>
        <taxon>Rhabditomorpha</taxon>
        <taxon>Rhabditoidea</taxon>
        <taxon>Rhabditidae</taxon>
        <taxon>Mesorhabditinae</taxon>
        <taxon>Mesorhabditis</taxon>
    </lineage>
</organism>
<dbReference type="InterPro" id="IPR003961">
    <property type="entry name" value="FN3_dom"/>
</dbReference>
<dbReference type="InterPro" id="IPR003599">
    <property type="entry name" value="Ig_sub"/>
</dbReference>
<feature type="domain" description="Ig-like" evidence="4">
    <location>
        <begin position="403"/>
        <end position="493"/>
    </location>
</feature>
<dbReference type="EMBL" id="CATQJA010002631">
    <property type="protein sequence ID" value="CAJ0574556.1"/>
    <property type="molecule type" value="Genomic_DNA"/>
</dbReference>
<dbReference type="FunFam" id="2.60.40.10:FF:002544">
    <property type="entry name" value="L1 CAM ADhesion molecule homolog"/>
    <property type="match status" value="1"/>
</dbReference>
<keyword evidence="2" id="KW-1015">Disulfide bond</keyword>